<organism evidence="2 3">
    <name type="scientific">Calocera cornea HHB12733</name>
    <dbReference type="NCBI Taxonomy" id="1353952"/>
    <lineage>
        <taxon>Eukaryota</taxon>
        <taxon>Fungi</taxon>
        <taxon>Dikarya</taxon>
        <taxon>Basidiomycota</taxon>
        <taxon>Agaricomycotina</taxon>
        <taxon>Dacrymycetes</taxon>
        <taxon>Dacrymycetales</taxon>
        <taxon>Dacrymycetaceae</taxon>
        <taxon>Calocera</taxon>
    </lineage>
</organism>
<proteinExistence type="predicted"/>
<dbReference type="EMBL" id="KV424012">
    <property type="protein sequence ID" value="KZT54527.1"/>
    <property type="molecule type" value="Genomic_DNA"/>
</dbReference>
<name>A0A165EBT9_9BASI</name>
<evidence type="ECO:0000313" key="2">
    <source>
        <dbReference type="EMBL" id="KZT54527.1"/>
    </source>
</evidence>
<dbReference type="Proteomes" id="UP000076842">
    <property type="component" value="Unassembled WGS sequence"/>
</dbReference>
<sequence>MSLNNDLPKDLPDPGEFASNVLMWKESRDNALDQESSGRIDARAPLRIRPTVYGELLKCSGVAGFLEVIHEILIQAVTRRHEQRSVHRSAVGTHMSAASEYSIVWSSICSGRTIGPNCATIPPISRCRNSGPIAASGCLGWSNSVGSARPNDLGGVRSLTLSGDSGVGTPPSSSGVGTLP</sequence>
<evidence type="ECO:0000313" key="3">
    <source>
        <dbReference type="Proteomes" id="UP000076842"/>
    </source>
</evidence>
<feature type="region of interest" description="Disordered" evidence="1">
    <location>
        <begin position="159"/>
        <end position="180"/>
    </location>
</feature>
<gene>
    <name evidence="2" type="ORF">CALCODRAFT_382415</name>
</gene>
<reference evidence="2 3" key="1">
    <citation type="journal article" date="2016" name="Mol. Biol. Evol.">
        <title>Comparative Genomics of Early-Diverging Mushroom-Forming Fungi Provides Insights into the Origins of Lignocellulose Decay Capabilities.</title>
        <authorList>
            <person name="Nagy L.G."/>
            <person name="Riley R."/>
            <person name="Tritt A."/>
            <person name="Adam C."/>
            <person name="Daum C."/>
            <person name="Floudas D."/>
            <person name="Sun H."/>
            <person name="Yadav J.S."/>
            <person name="Pangilinan J."/>
            <person name="Larsson K.H."/>
            <person name="Matsuura K."/>
            <person name="Barry K."/>
            <person name="Labutti K."/>
            <person name="Kuo R."/>
            <person name="Ohm R.A."/>
            <person name="Bhattacharya S.S."/>
            <person name="Shirouzu T."/>
            <person name="Yoshinaga Y."/>
            <person name="Martin F.M."/>
            <person name="Grigoriev I.V."/>
            <person name="Hibbett D.S."/>
        </authorList>
    </citation>
    <scope>NUCLEOTIDE SEQUENCE [LARGE SCALE GENOMIC DNA]</scope>
    <source>
        <strain evidence="2 3">HHB12733</strain>
    </source>
</reference>
<feature type="compositionally biased region" description="Low complexity" evidence="1">
    <location>
        <begin position="162"/>
        <end position="180"/>
    </location>
</feature>
<evidence type="ECO:0000256" key="1">
    <source>
        <dbReference type="SAM" id="MobiDB-lite"/>
    </source>
</evidence>
<protein>
    <submittedName>
        <fullName evidence="2">Uncharacterized protein</fullName>
    </submittedName>
</protein>
<dbReference type="AlphaFoldDB" id="A0A165EBT9"/>
<accession>A0A165EBT9</accession>
<keyword evidence="3" id="KW-1185">Reference proteome</keyword>
<dbReference type="InParanoid" id="A0A165EBT9"/>